<reference evidence="5" key="2">
    <citation type="submission" date="2023-01" db="EMBL/GenBank/DDBJ databases">
        <title>Draft genome sequence of Devosia yakushimensis strain NBRC 103855.</title>
        <authorList>
            <person name="Sun Q."/>
            <person name="Mori K."/>
        </authorList>
    </citation>
    <scope>NUCLEOTIDE SEQUENCE</scope>
    <source>
        <strain evidence="5">NBRC 103855</strain>
    </source>
</reference>
<keyword evidence="2" id="KW-0547">Nucleotide-binding</keyword>
<dbReference type="Gene3D" id="3.40.50.300">
    <property type="entry name" value="P-loop containing nucleotide triphosphate hydrolases"/>
    <property type="match status" value="1"/>
</dbReference>
<gene>
    <name evidence="5" type="ORF">GCM10007913_23520</name>
</gene>
<dbReference type="CDD" id="cd03257">
    <property type="entry name" value="ABC_NikE_OppD_transporters"/>
    <property type="match status" value="1"/>
</dbReference>
<dbReference type="InterPro" id="IPR027417">
    <property type="entry name" value="P-loop_NTPase"/>
</dbReference>
<proteinExistence type="inferred from homology"/>
<evidence type="ECO:0000256" key="1">
    <source>
        <dbReference type="ARBA" id="ARBA00005417"/>
    </source>
</evidence>
<name>A0ABQ5UGT6_9HYPH</name>
<dbReference type="Pfam" id="PF00005">
    <property type="entry name" value="ABC_tran"/>
    <property type="match status" value="1"/>
</dbReference>
<dbReference type="PROSITE" id="PS50893">
    <property type="entry name" value="ABC_TRANSPORTER_2"/>
    <property type="match status" value="1"/>
</dbReference>
<dbReference type="Proteomes" id="UP001161406">
    <property type="component" value="Unassembled WGS sequence"/>
</dbReference>
<dbReference type="SMART" id="SM00382">
    <property type="entry name" value="AAA"/>
    <property type="match status" value="1"/>
</dbReference>
<accession>A0ABQ5UGT6</accession>
<feature type="domain" description="ABC transporter" evidence="4">
    <location>
        <begin position="6"/>
        <end position="258"/>
    </location>
</feature>
<dbReference type="PANTHER" id="PTHR43230">
    <property type="entry name" value="ABC-TYPE DIPEPTIDE/OLIGOPEPTIDE TRANSPORT SYSTEM, ATPASE COMPONENT"/>
    <property type="match status" value="1"/>
</dbReference>
<dbReference type="GO" id="GO:0005524">
    <property type="term" value="F:ATP binding"/>
    <property type="evidence" value="ECO:0007669"/>
    <property type="project" value="UniProtKB-KW"/>
</dbReference>
<dbReference type="InterPro" id="IPR003439">
    <property type="entry name" value="ABC_transporter-like_ATP-bd"/>
</dbReference>
<evidence type="ECO:0000256" key="2">
    <source>
        <dbReference type="ARBA" id="ARBA00022741"/>
    </source>
</evidence>
<comment type="caution">
    <text evidence="5">The sequence shown here is derived from an EMBL/GenBank/DDBJ whole genome shotgun (WGS) entry which is preliminary data.</text>
</comment>
<organism evidence="5 6">
    <name type="scientific">Devosia yakushimensis</name>
    <dbReference type="NCBI Taxonomy" id="470028"/>
    <lineage>
        <taxon>Bacteria</taxon>
        <taxon>Pseudomonadati</taxon>
        <taxon>Pseudomonadota</taxon>
        <taxon>Alphaproteobacteria</taxon>
        <taxon>Hyphomicrobiales</taxon>
        <taxon>Devosiaceae</taxon>
        <taxon>Devosia</taxon>
    </lineage>
</organism>
<keyword evidence="6" id="KW-1185">Reference proteome</keyword>
<dbReference type="PROSITE" id="PS00211">
    <property type="entry name" value="ABC_TRANSPORTER_1"/>
    <property type="match status" value="1"/>
</dbReference>
<evidence type="ECO:0000313" key="5">
    <source>
        <dbReference type="EMBL" id="GLQ10420.1"/>
    </source>
</evidence>
<reference evidence="5" key="1">
    <citation type="journal article" date="2014" name="Int. J. Syst. Evol. Microbiol.">
        <title>Complete genome of a new Firmicutes species belonging to the dominant human colonic microbiota ('Ruminococcus bicirculans') reveals two chromosomes and a selective capacity to utilize plant glucans.</title>
        <authorList>
            <consortium name="NISC Comparative Sequencing Program"/>
            <person name="Wegmann U."/>
            <person name="Louis P."/>
            <person name="Goesmann A."/>
            <person name="Henrissat B."/>
            <person name="Duncan S.H."/>
            <person name="Flint H.J."/>
        </authorList>
    </citation>
    <scope>NUCLEOTIDE SEQUENCE</scope>
    <source>
        <strain evidence="5">NBRC 103855</strain>
    </source>
</reference>
<dbReference type="EMBL" id="BSNG01000001">
    <property type="protein sequence ID" value="GLQ10420.1"/>
    <property type="molecule type" value="Genomic_DNA"/>
</dbReference>
<dbReference type="InterPro" id="IPR003593">
    <property type="entry name" value="AAA+_ATPase"/>
</dbReference>
<dbReference type="InterPro" id="IPR017871">
    <property type="entry name" value="ABC_transporter-like_CS"/>
</dbReference>
<evidence type="ECO:0000313" key="6">
    <source>
        <dbReference type="Proteomes" id="UP001161406"/>
    </source>
</evidence>
<dbReference type="RefSeq" id="WP_284391029.1">
    <property type="nucleotide sequence ID" value="NZ_BSNG01000001.1"/>
</dbReference>
<evidence type="ECO:0000259" key="4">
    <source>
        <dbReference type="PROSITE" id="PS50893"/>
    </source>
</evidence>
<comment type="similarity">
    <text evidence="1">Belongs to the ABC transporter superfamily.</text>
</comment>
<evidence type="ECO:0000256" key="3">
    <source>
        <dbReference type="ARBA" id="ARBA00022840"/>
    </source>
</evidence>
<protein>
    <submittedName>
        <fullName evidence="5">ABC transporter ATP-binding protein</fullName>
    </submittedName>
</protein>
<keyword evidence="3 5" id="KW-0067">ATP-binding</keyword>
<dbReference type="PANTHER" id="PTHR43230:SF3">
    <property type="entry name" value="ABC-TYPE DIPEPTIDE_OLIGOPEPTIDE TRANSPORT SYSTEM, ATPASE COMPONENT"/>
    <property type="match status" value="1"/>
</dbReference>
<sequence>MSHNLLELDHVTKRYGVGGLFSRQSITAVNDVSFSLASDTPEIFAIVGESGSGKSTMAKMILGNEVPDGGRLVFDGTDIGTIRTRAQREAFMTRVQPVFQNPFEAFNPLTHVDTYLYATARRFTGADTRAQQEIKADEALQRVGLSLAELKGRFSHELSGGQLQRVAVARALIPSPKLIVADEPVSMVDASLRMSIVNLFRALRDDLKVSIIYITHDLATAYYISDRVIIMQKGEVIEAGNARAVLDNPTHPYSIALKNAVLPPDPKTAAAAIRQRRALVEGV</sequence>
<dbReference type="SUPFAM" id="SSF52540">
    <property type="entry name" value="P-loop containing nucleoside triphosphate hydrolases"/>
    <property type="match status" value="1"/>
</dbReference>